<reference evidence="1" key="2">
    <citation type="journal article" date="2015" name="Data Brief">
        <title>Shoot transcriptome of the giant reed, Arundo donax.</title>
        <authorList>
            <person name="Barrero R.A."/>
            <person name="Guerrero F.D."/>
            <person name="Moolhuijzen P."/>
            <person name="Goolsby J.A."/>
            <person name="Tidwell J."/>
            <person name="Bellgard S.E."/>
            <person name="Bellgard M.I."/>
        </authorList>
    </citation>
    <scope>NUCLEOTIDE SEQUENCE</scope>
    <source>
        <tissue evidence="1">Shoot tissue taken approximately 20 cm above the soil surface</tissue>
    </source>
</reference>
<protein>
    <submittedName>
        <fullName evidence="1">Uncharacterized protein</fullName>
    </submittedName>
</protein>
<reference evidence="1" key="1">
    <citation type="submission" date="2014-09" db="EMBL/GenBank/DDBJ databases">
        <authorList>
            <person name="Magalhaes I.L.F."/>
            <person name="Oliveira U."/>
            <person name="Santos F.R."/>
            <person name="Vidigal T.H.D.A."/>
            <person name="Brescovit A.D."/>
            <person name="Santos A.J."/>
        </authorList>
    </citation>
    <scope>NUCLEOTIDE SEQUENCE</scope>
    <source>
        <tissue evidence="1">Shoot tissue taken approximately 20 cm above the soil surface</tissue>
    </source>
</reference>
<name>A0A0A9HR56_ARUDO</name>
<evidence type="ECO:0000313" key="1">
    <source>
        <dbReference type="EMBL" id="JAE38324.1"/>
    </source>
</evidence>
<organism evidence="1">
    <name type="scientific">Arundo donax</name>
    <name type="common">Giant reed</name>
    <name type="synonym">Donax arundinaceus</name>
    <dbReference type="NCBI Taxonomy" id="35708"/>
    <lineage>
        <taxon>Eukaryota</taxon>
        <taxon>Viridiplantae</taxon>
        <taxon>Streptophyta</taxon>
        <taxon>Embryophyta</taxon>
        <taxon>Tracheophyta</taxon>
        <taxon>Spermatophyta</taxon>
        <taxon>Magnoliopsida</taxon>
        <taxon>Liliopsida</taxon>
        <taxon>Poales</taxon>
        <taxon>Poaceae</taxon>
        <taxon>PACMAD clade</taxon>
        <taxon>Arundinoideae</taxon>
        <taxon>Arundineae</taxon>
        <taxon>Arundo</taxon>
    </lineage>
</organism>
<dbReference type="AlphaFoldDB" id="A0A0A9HR56"/>
<sequence>MGCPVLFFYRLVRCPCFATVPKFESQMFTVFIKESEQIYQNIATNVSFS</sequence>
<dbReference type="EMBL" id="GBRH01159572">
    <property type="protein sequence ID" value="JAE38324.1"/>
    <property type="molecule type" value="Transcribed_RNA"/>
</dbReference>
<accession>A0A0A9HR56</accession>
<proteinExistence type="predicted"/>